<proteinExistence type="predicted"/>
<evidence type="ECO:0000256" key="1">
    <source>
        <dbReference type="SAM" id="SignalP"/>
    </source>
</evidence>
<name>A0A183ERE7_9BILA</name>
<accession>A0A183ERE7</accession>
<evidence type="ECO:0000313" key="4">
    <source>
        <dbReference type="WBParaSite" id="GPUH_0002356801-mRNA-1"/>
    </source>
</evidence>
<reference evidence="4" key="1">
    <citation type="submission" date="2016-06" db="UniProtKB">
        <authorList>
            <consortium name="WormBaseParasite"/>
        </authorList>
    </citation>
    <scope>IDENTIFICATION</scope>
</reference>
<dbReference type="Proteomes" id="UP000271098">
    <property type="component" value="Unassembled WGS sequence"/>
</dbReference>
<keyword evidence="1" id="KW-0732">Signal</keyword>
<dbReference type="AlphaFoldDB" id="A0A183ERE7"/>
<evidence type="ECO:0000313" key="2">
    <source>
        <dbReference type="EMBL" id="VDN41608.1"/>
    </source>
</evidence>
<dbReference type="EMBL" id="UYRT01098141">
    <property type="protein sequence ID" value="VDN41608.1"/>
    <property type="molecule type" value="Genomic_DNA"/>
</dbReference>
<protein>
    <submittedName>
        <fullName evidence="4">Ubiquitin-fold modifier 1</fullName>
    </submittedName>
</protein>
<reference evidence="2 3" key="2">
    <citation type="submission" date="2018-11" db="EMBL/GenBank/DDBJ databases">
        <authorList>
            <consortium name="Pathogen Informatics"/>
        </authorList>
    </citation>
    <scope>NUCLEOTIDE SEQUENCE [LARGE SCALE GENOMIC DNA]</scope>
</reference>
<organism evidence="4">
    <name type="scientific">Gongylonema pulchrum</name>
    <dbReference type="NCBI Taxonomy" id="637853"/>
    <lineage>
        <taxon>Eukaryota</taxon>
        <taxon>Metazoa</taxon>
        <taxon>Ecdysozoa</taxon>
        <taxon>Nematoda</taxon>
        <taxon>Chromadorea</taxon>
        <taxon>Rhabditida</taxon>
        <taxon>Spirurina</taxon>
        <taxon>Spiruromorpha</taxon>
        <taxon>Spiruroidea</taxon>
        <taxon>Gongylonematidae</taxon>
        <taxon>Gongylonema</taxon>
    </lineage>
</organism>
<feature type="signal peptide" evidence="1">
    <location>
        <begin position="1"/>
        <end position="21"/>
    </location>
</feature>
<gene>
    <name evidence="2" type="ORF">GPUH_LOCUS23539</name>
</gene>
<keyword evidence="3" id="KW-1185">Reference proteome</keyword>
<sequence>MGVGCLTSKLIHFFSLTVVTPKGDITGGPYTAVVTPARKHLILPEKIYRKVMINLHAKKGETIVKCKYGDATPHLGMVINGELLLIPSSNWLLPLSVSISIFQ</sequence>
<dbReference type="WBParaSite" id="GPUH_0002356801-mRNA-1">
    <property type="protein sequence ID" value="GPUH_0002356801-mRNA-1"/>
    <property type="gene ID" value="GPUH_0002356801"/>
</dbReference>
<evidence type="ECO:0000313" key="3">
    <source>
        <dbReference type="Proteomes" id="UP000271098"/>
    </source>
</evidence>
<feature type="chain" id="PRO_5043139258" evidence="1">
    <location>
        <begin position="22"/>
        <end position="103"/>
    </location>
</feature>